<dbReference type="Proteomes" id="UP000332515">
    <property type="component" value="Unassembled WGS sequence"/>
</dbReference>
<dbReference type="PROSITE" id="PS51186">
    <property type="entry name" value="GNAT"/>
    <property type="match status" value="1"/>
</dbReference>
<feature type="domain" description="N-acetyltransferase" evidence="3">
    <location>
        <begin position="13"/>
        <end position="180"/>
    </location>
</feature>
<keyword evidence="1 4" id="KW-0808">Transferase</keyword>
<keyword evidence="5" id="KW-1185">Reference proteome</keyword>
<evidence type="ECO:0000313" key="4">
    <source>
        <dbReference type="EMBL" id="MQT13126.1"/>
    </source>
</evidence>
<dbReference type="InterPro" id="IPR050832">
    <property type="entry name" value="Bact_Acetyltransf"/>
</dbReference>
<gene>
    <name evidence="4" type="ORF">F0357_10830</name>
</gene>
<dbReference type="PANTHER" id="PTHR43877">
    <property type="entry name" value="AMINOALKYLPHOSPHONATE N-ACETYLTRANSFERASE-RELATED-RELATED"/>
    <property type="match status" value="1"/>
</dbReference>
<sequence length="190" mass="20687">MSEDEVINPDAVIVVLTADEVRARVHELADVLADCVAGGASVNFLAPFEAEDARPFWWKVADDVERGDRIVLAAVQDDVAVGTVQLVVGLPPNQPHRAEVSKLLVRRTARRRGLGRALMLRAEQEAALHGRTLLTLDTAGAGAEHLYEDLGYTAVGTIPGYALWPDGTPCDTVFYWKRIDRVGHADDPEP</sequence>
<dbReference type="Gene3D" id="3.40.630.30">
    <property type="match status" value="1"/>
</dbReference>
<dbReference type="RefSeq" id="WP_153481018.1">
    <property type="nucleotide sequence ID" value="NZ_VWNA01000001.1"/>
</dbReference>
<dbReference type="InterPro" id="IPR000182">
    <property type="entry name" value="GNAT_dom"/>
</dbReference>
<evidence type="ECO:0000259" key="3">
    <source>
        <dbReference type="PROSITE" id="PS51186"/>
    </source>
</evidence>
<dbReference type="AlphaFoldDB" id="A0A6A7Y2Z0"/>
<comment type="caution">
    <text evidence="4">The sequence shown here is derived from an EMBL/GenBank/DDBJ whole genome shotgun (WGS) entry which is preliminary data.</text>
</comment>
<dbReference type="GO" id="GO:0016747">
    <property type="term" value="F:acyltransferase activity, transferring groups other than amino-acyl groups"/>
    <property type="evidence" value="ECO:0007669"/>
    <property type="project" value="InterPro"/>
</dbReference>
<evidence type="ECO:0000256" key="2">
    <source>
        <dbReference type="ARBA" id="ARBA00023315"/>
    </source>
</evidence>
<organism evidence="4 5">
    <name type="scientific">Segnochrobactrum spirostomi</name>
    <dbReference type="NCBI Taxonomy" id="2608987"/>
    <lineage>
        <taxon>Bacteria</taxon>
        <taxon>Pseudomonadati</taxon>
        <taxon>Pseudomonadota</taxon>
        <taxon>Alphaproteobacteria</taxon>
        <taxon>Hyphomicrobiales</taxon>
        <taxon>Segnochrobactraceae</taxon>
        <taxon>Segnochrobactrum</taxon>
    </lineage>
</organism>
<protein>
    <submittedName>
        <fullName evidence="4">GNAT family N-acetyltransferase</fullName>
    </submittedName>
</protein>
<dbReference type="PANTHER" id="PTHR43877:SF2">
    <property type="entry name" value="AMINOALKYLPHOSPHONATE N-ACETYLTRANSFERASE-RELATED"/>
    <property type="match status" value="1"/>
</dbReference>
<reference evidence="4 5" key="1">
    <citation type="submission" date="2019-09" db="EMBL/GenBank/DDBJ databases">
        <title>Segnochrobactrum spirostomi gen. nov., sp. nov., isolated from the ciliate Spirostomum cf. yagiui and description of a novel family, Segnochrobactraceae fam. nov. within the order Rhizobiales of the class Alphaproteobacteria.</title>
        <authorList>
            <person name="Akter S."/>
            <person name="Shazib S.U.A."/>
            <person name="Shin M.K."/>
        </authorList>
    </citation>
    <scope>NUCLEOTIDE SEQUENCE [LARGE SCALE GENOMIC DNA]</scope>
    <source>
        <strain evidence="4 5">Sp-1</strain>
    </source>
</reference>
<proteinExistence type="predicted"/>
<evidence type="ECO:0000313" key="5">
    <source>
        <dbReference type="Proteomes" id="UP000332515"/>
    </source>
</evidence>
<dbReference type="InterPro" id="IPR016181">
    <property type="entry name" value="Acyl_CoA_acyltransferase"/>
</dbReference>
<accession>A0A6A7Y2Z0</accession>
<name>A0A6A7Y2Z0_9HYPH</name>
<dbReference type="CDD" id="cd04301">
    <property type="entry name" value="NAT_SF"/>
    <property type="match status" value="1"/>
</dbReference>
<keyword evidence="2" id="KW-0012">Acyltransferase</keyword>
<evidence type="ECO:0000256" key="1">
    <source>
        <dbReference type="ARBA" id="ARBA00022679"/>
    </source>
</evidence>
<dbReference type="EMBL" id="VWNA01000001">
    <property type="protein sequence ID" value="MQT13126.1"/>
    <property type="molecule type" value="Genomic_DNA"/>
</dbReference>
<dbReference type="SUPFAM" id="SSF55729">
    <property type="entry name" value="Acyl-CoA N-acyltransferases (Nat)"/>
    <property type="match status" value="1"/>
</dbReference>
<dbReference type="Pfam" id="PF00583">
    <property type="entry name" value="Acetyltransf_1"/>
    <property type="match status" value="1"/>
</dbReference>